<dbReference type="SUPFAM" id="SSF47090">
    <property type="entry name" value="PGBD-like"/>
    <property type="match status" value="1"/>
</dbReference>
<dbReference type="FunFam" id="1.10.8.350:FF:000001">
    <property type="entry name" value="Lytic murein transglycosylase B"/>
    <property type="match status" value="1"/>
</dbReference>
<evidence type="ECO:0000313" key="5">
    <source>
        <dbReference type="Proteomes" id="UP000184520"/>
    </source>
</evidence>
<dbReference type="PANTHER" id="PTHR30163">
    <property type="entry name" value="MEMBRANE-BOUND LYTIC MUREIN TRANSGLYCOSYLASE B"/>
    <property type="match status" value="1"/>
</dbReference>
<evidence type="ECO:0000256" key="1">
    <source>
        <dbReference type="SAM" id="SignalP"/>
    </source>
</evidence>
<evidence type="ECO:0000259" key="2">
    <source>
        <dbReference type="Pfam" id="PF01471"/>
    </source>
</evidence>
<keyword evidence="5" id="KW-1185">Reference proteome</keyword>
<dbReference type="EMBL" id="FQWD01000005">
    <property type="protein sequence ID" value="SHG91661.1"/>
    <property type="molecule type" value="Genomic_DNA"/>
</dbReference>
<dbReference type="CDD" id="cd13399">
    <property type="entry name" value="Slt35-like"/>
    <property type="match status" value="1"/>
</dbReference>
<dbReference type="Pfam" id="PF13406">
    <property type="entry name" value="SLT_2"/>
    <property type="match status" value="1"/>
</dbReference>
<dbReference type="STRING" id="634436.SAMN05216361_3318"/>
<dbReference type="GO" id="GO:0008933">
    <property type="term" value="F:peptidoglycan lytic transglycosylase activity"/>
    <property type="evidence" value="ECO:0007669"/>
    <property type="project" value="TreeGrafter"/>
</dbReference>
<dbReference type="InterPro" id="IPR043426">
    <property type="entry name" value="MltB-like"/>
</dbReference>
<dbReference type="InterPro" id="IPR002477">
    <property type="entry name" value="Peptidoglycan-bd-like"/>
</dbReference>
<organism evidence="4 5">
    <name type="scientific">Marisediminitalea aggregata</name>
    <dbReference type="NCBI Taxonomy" id="634436"/>
    <lineage>
        <taxon>Bacteria</taxon>
        <taxon>Pseudomonadati</taxon>
        <taxon>Pseudomonadota</taxon>
        <taxon>Gammaproteobacteria</taxon>
        <taxon>Alteromonadales</taxon>
        <taxon>Alteromonadaceae</taxon>
        <taxon>Marisediminitalea</taxon>
    </lineage>
</organism>
<gene>
    <name evidence="4" type="ORF">SAMN05216361_3318</name>
</gene>
<evidence type="ECO:0000259" key="3">
    <source>
        <dbReference type="Pfam" id="PF13406"/>
    </source>
</evidence>
<proteinExistence type="predicted"/>
<feature type="chain" id="PRO_5012047800" evidence="1">
    <location>
        <begin position="34"/>
        <end position="414"/>
    </location>
</feature>
<dbReference type="Proteomes" id="UP000184520">
    <property type="component" value="Unassembled WGS sequence"/>
</dbReference>
<dbReference type="Gene3D" id="1.10.8.350">
    <property type="entry name" value="Bacterial muramidase"/>
    <property type="match status" value="1"/>
</dbReference>
<dbReference type="AlphaFoldDB" id="A0A1M5NQ30"/>
<dbReference type="InterPro" id="IPR023346">
    <property type="entry name" value="Lysozyme-like_dom_sf"/>
</dbReference>
<dbReference type="Gene3D" id="1.10.101.10">
    <property type="entry name" value="PGBD-like superfamily/PGBD"/>
    <property type="match status" value="1"/>
</dbReference>
<dbReference type="SUPFAM" id="SSF53955">
    <property type="entry name" value="Lysozyme-like"/>
    <property type="match status" value="1"/>
</dbReference>
<evidence type="ECO:0000313" key="4">
    <source>
        <dbReference type="EMBL" id="SHG91661.1"/>
    </source>
</evidence>
<dbReference type="OrthoDB" id="9772911at2"/>
<dbReference type="RefSeq" id="WP_073324271.1">
    <property type="nucleotide sequence ID" value="NZ_FQWD01000005.1"/>
</dbReference>
<sequence>MRRTISGTLRLLLRASTTGLIFSGLTLSHVANAQTAQDDFDSCKAGLQQRAVEGGVSEPIAQQVFSKIKYQPRVIELDRSQPEFVQTFPGYFSKRVNDWRINKGRELAAKHKELLADLTKKYGIPAHYLLAFWGLETNFGGYKGKMPVLDSLATLACDPRRSTFFSKELITAVKLLEAQSLDQERMVGSWAGAMGHTQFMPSAYAAYAVDGDNDGQINLWDSEADALTSAANFLAQLGWQPGFRWGREVMLPESFDYRLLGYSNRKSVTEWNDMGVTKAKGDALGESDIASYLVMPAGHEGPTFLAYPNFRVIMRWNNSEFYAIAVGRLADRIAGDGKMIASLPDLPAYSRNHIIALQQSLNARGIDVGGADGILGPATREGIRQFQLSQDMVADGFPSLSVMEALGVTITPNS</sequence>
<dbReference type="InterPro" id="IPR031304">
    <property type="entry name" value="SLT_2"/>
</dbReference>
<dbReference type="InterPro" id="IPR036366">
    <property type="entry name" value="PGBDSf"/>
</dbReference>
<feature type="signal peptide" evidence="1">
    <location>
        <begin position="1"/>
        <end position="33"/>
    </location>
</feature>
<feature type="domain" description="Transglycosylase SLT" evidence="3">
    <location>
        <begin position="40"/>
        <end position="331"/>
    </location>
</feature>
<accession>A0A1M5NQ30</accession>
<dbReference type="InterPro" id="IPR036365">
    <property type="entry name" value="PGBD-like_sf"/>
</dbReference>
<feature type="domain" description="Peptidoglycan binding-like" evidence="2">
    <location>
        <begin position="352"/>
        <end position="406"/>
    </location>
</feature>
<dbReference type="PANTHER" id="PTHR30163:SF8">
    <property type="entry name" value="LYTIC MUREIN TRANSGLYCOSYLASE"/>
    <property type="match status" value="1"/>
</dbReference>
<dbReference type="GO" id="GO:0009253">
    <property type="term" value="P:peptidoglycan catabolic process"/>
    <property type="evidence" value="ECO:0007669"/>
    <property type="project" value="TreeGrafter"/>
</dbReference>
<name>A0A1M5NQ30_9ALTE</name>
<dbReference type="InterPro" id="IPR011970">
    <property type="entry name" value="MltB_2"/>
</dbReference>
<dbReference type="Gene3D" id="1.10.530.10">
    <property type="match status" value="1"/>
</dbReference>
<dbReference type="Pfam" id="PF01471">
    <property type="entry name" value="PG_binding_1"/>
    <property type="match status" value="1"/>
</dbReference>
<keyword evidence="1" id="KW-0732">Signal</keyword>
<dbReference type="NCBIfam" id="TIGR02283">
    <property type="entry name" value="MltB_2"/>
    <property type="match status" value="1"/>
</dbReference>
<protein>
    <submittedName>
        <fullName evidence="4">Membrane-bound lytic murein transglycosylase B</fullName>
    </submittedName>
</protein>
<reference evidence="5" key="1">
    <citation type="submission" date="2016-11" db="EMBL/GenBank/DDBJ databases">
        <authorList>
            <person name="Varghese N."/>
            <person name="Submissions S."/>
        </authorList>
    </citation>
    <scope>NUCLEOTIDE SEQUENCE [LARGE SCALE GENOMIC DNA]</scope>
    <source>
        <strain evidence="5">CGMCC 1.8995</strain>
    </source>
</reference>